<keyword evidence="3" id="KW-1185">Reference proteome</keyword>
<proteinExistence type="predicted"/>
<gene>
    <name evidence="2" type="ORF">NDU88_001644</name>
</gene>
<name>A0AAV7Q7N7_PLEWA</name>
<feature type="region of interest" description="Disordered" evidence="1">
    <location>
        <begin position="47"/>
        <end position="69"/>
    </location>
</feature>
<dbReference type="Proteomes" id="UP001066276">
    <property type="component" value="Chromosome 6"/>
</dbReference>
<protein>
    <recommendedName>
        <fullName evidence="4">AP2/ERF domain-containing protein</fullName>
    </recommendedName>
</protein>
<feature type="compositionally biased region" description="Basic residues" evidence="1">
    <location>
        <begin position="17"/>
        <end position="28"/>
    </location>
</feature>
<feature type="compositionally biased region" description="Basic and acidic residues" evidence="1">
    <location>
        <begin position="47"/>
        <end position="60"/>
    </location>
</feature>
<organism evidence="2 3">
    <name type="scientific">Pleurodeles waltl</name>
    <name type="common">Iberian ribbed newt</name>
    <dbReference type="NCBI Taxonomy" id="8319"/>
    <lineage>
        <taxon>Eukaryota</taxon>
        <taxon>Metazoa</taxon>
        <taxon>Chordata</taxon>
        <taxon>Craniata</taxon>
        <taxon>Vertebrata</taxon>
        <taxon>Euteleostomi</taxon>
        <taxon>Amphibia</taxon>
        <taxon>Batrachia</taxon>
        <taxon>Caudata</taxon>
        <taxon>Salamandroidea</taxon>
        <taxon>Salamandridae</taxon>
        <taxon>Pleurodelinae</taxon>
        <taxon>Pleurodeles</taxon>
    </lineage>
</organism>
<reference evidence="2" key="1">
    <citation type="journal article" date="2022" name="bioRxiv">
        <title>Sequencing and chromosome-scale assembly of the giantPleurodeles waltlgenome.</title>
        <authorList>
            <person name="Brown T."/>
            <person name="Elewa A."/>
            <person name="Iarovenko S."/>
            <person name="Subramanian E."/>
            <person name="Araus A.J."/>
            <person name="Petzold A."/>
            <person name="Susuki M."/>
            <person name="Suzuki K.-i.T."/>
            <person name="Hayashi T."/>
            <person name="Toyoda A."/>
            <person name="Oliveira C."/>
            <person name="Osipova E."/>
            <person name="Leigh N.D."/>
            <person name="Simon A."/>
            <person name="Yun M.H."/>
        </authorList>
    </citation>
    <scope>NUCLEOTIDE SEQUENCE</scope>
    <source>
        <strain evidence="2">20211129_DDA</strain>
        <tissue evidence="2">Liver</tissue>
    </source>
</reference>
<accession>A0AAV7Q7N7</accession>
<dbReference type="AlphaFoldDB" id="A0AAV7Q7N7"/>
<sequence length="69" mass="8083">MESREIATPGLRSERKREKRKRGQFNKSVVKRKRNGWRASLYLGAEGKDPETKERADRAAQKKNCSYIM</sequence>
<evidence type="ECO:0008006" key="4">
    <source>
        <dbReference type="Google" id="ProtNLM"/>
    </source>
</evidence>
<evidence type="ECO:0000256" key="1">
    <source>
        <dbReference type="SAM" id="MobiDB-lite"/>
    </source>
</evidence>
<comment type="caution">
    <text evidence="2">The sequence shown here is derived from an EMBL/GenBank/DDBJ whole genome shotgun (WGS) entry which is preliminary data.</text>
</comment>
<evidence type="ECO:0000313" key="3">
    <source>
        <dbReference type="Proteomes" id="UP001066276"/>
    </source>
</evidence>
<dbReference type="EMBL" id="JANPWB010000010">
    <property type="protein sequence ID" value="KAJ1135199.1"/>
    <property type="molecule type" value="Genomic_DNA"/>
</dbReference>
<feature type="region of interest" description="Disordered" evidence="1">
    <location>
        <begin position="1"/>
        <end position="28"/>
    </location>
</feature>
<evidence type="ECO:0000313" key="2">
    <source>
        <dbReference type="EMBL" id="KAJ1135199.1"/>
    </source>
</evidence>